<keyword evidence="1" id="KW-0378">Hydrolase</keyword>
<accession>A0A225AWQ1</accession>
<protein>
    <recommendedName>
        <fullName evidence="3">AB hydrolase-1 domain-containing protein</fullName>
    </recommendedName>
</protein>
<dbReference type="STRING" id="1441469.A0A225AWQ1"/>
<keyword evidence="5" id="KW-1185">Reference proteome</keyword>
<dbReference type="InterPro" id="IPR029058">
    <property type="entry name" value="AB_hydrolase_fold"/>
</dbReference>
<gene>
    <name evidence="4" type="ORF">UA08_06646</name>
</gene>
<dbReference type="PRINTS" id="PR00412">
    <property type="entry name" value="EPOXHYDRLASE"/>
</dbReference>
<reference evidence="4 5" key="1">
    <citation type="submission" date="2015-06" db="EMBL/GenBank/DDBJ databases">
        <title>Talaromyces atroroseus IBT 11181 draft genome.</title>
        <authorList>
            <person name="Rasmussen K.B."/>
            <person name="Rasmussen S."/>
            <person name="Petersen B."/>
            <person name="Sicheritz-Ponten T."/>
            <person name="Mortensen U.H."/>
            <person name="Thrane U."/>
        </authorList>
    </citation>
    <scope>NUCLEOTIDE SEQUENCE [LARGE SCALE GENOMIC DNA]</scope>
    <source>
        <strain evidence="4 5">IBT 11181</strain>
    </source>
</reference>
<evidence type="ECO:0000256" key="1">
    <source>
        <dbReference type="ARBA" id="ARBA00022801"/>
    </source>
</evidence>
<sequence length="337" mass="37898">MASKPDKINIHGDERVEWHSASLNGRRYAYLYGEPSSGKWKATVFLIHGFPDLAVGWRYQIPVLLELGFRIVAPDQLGYGRTEAPNDLEDYAFKKMASDFAQLVRKLGESQIVLCGHDWGAGLCYAIYHHQRALISHIITACAPYSPPRATYLSLDDIVANYLPNFAYQLQFRSGEIEKIVRTSGDIRQFLLSLYGGRTPKGEDGWEATKGVILDRLHSLGQSPLLNGEDLEFYVKEYSRNGIHSPLNWYRLTEINFNDAKPYASTPTIDVPMLFIQALKDSALPPSMSKSMGQWIPDLTIKQLNTSHWALTEDPRGVNESIGSWLEGQFAKKGSSL</sequence>
<dbReference type="AlphaFoldDB" id="A0A225AWQ1"/>
<dbReference type="OrthoDB" id="408373at2759"/>
<dbReference type="InterPro" id="IPR000639">
    <property type="entry name" value="Epox_hydrolase-like"/>
</dbReference>
<comment type="similarity">
    <text evidence="2">Belongs to the AB hydrolase superfamily. Epoxide hydrolase family.</text>
</comment>
<dbReference type="SUPFAM" id="SSF53474">
    <property type="entry name" value="alpha/beta-Hydrolases"/>
    <property type="match status" value="1"/>
</dbReference>
<evidence type="ECO:0000256" key="2">
    <source>
        <dbReference type="ARBA" id="ARBA00038334"/>
    </source>
</evidence>
<dbReference type="Gene3D" id="3.40.50.1820">
    <property type="entry name" value="alpha/beta hydrolase"/>
    <property type="match status" value="1"/>
</dbReference>
<dbReference type="InterPro" id="IPR000073">
    <property type="entry name" value="AB_hydrolase_1"/>
</dbReference>
<proteinExistence type="inferred from homology"/>
<dbReference type="PANTHER" id="PTHR43329">
    <property type="entry name" value="EPOXIDE HYDROLASE"/>
    <property type="match status" value="1"/>
</dbReference>
<organism evidence="4 5">
    <name type="scientific">Talaromyces atroroseus</name>
    <dbReference type="NCBI Taxonomy" id="1441469"/>
    <lineage>
        <taxon>Eukaryota</taxon>
        <taxon>Fungi</taxon>
        <taxon>Dikarya</taxon>
        <taxon>Ascomycota</taxon>
        <taxon>Pezizomycotina</taxon>
        <taxon>Eurotiomycetes</taxon>
        <taxon>Eurotiomycetidae</taxon>
        <taxon>Eurotiales</taxon>
        <taxon>Trichocomaceae</taxon>
        <taxon>Talaromyces</taxon>
        <taxon>Talaromyces sect. Trachyspermi</taxon>
    </lineage>
</organism>
<comment type="caution">
    <text evidence="4">The sequence shown here is derived from an EMBL/GenBank/DDBJ whole genome shotgun (WGS) entry which is preliminary data.</text>
</comment>
<evidence type="ECO:0000313" key="4">
    <source>
        <dbReference type="EMBL" id="OKL57927.1"/>
    </source>
</evidence>
<dbReference type="Pfam" id="PF00561">
    <property type="entry name" value="Abhydrolase_1"/>
    <property type="match status" value="1"/>
</dbReference>
<dbReference type="RefSeq" id="XP_020118048.1">
    <property type="nucleotide sequence ID" value="XM_020268946.1"/>
</dbReference>
<dbReference type="GeneID" id="31006401"/>
<evidence type="ECO:0000259" key="3">
    <source>
        <dbReference type="Pfam" id="PF00561"/>
    </source>
</evidence>
<name>A0A225AWQ1_TALAT</name>
<dbReference type="Proteomes" id="UP000214365">
    <property type="component" value="Unassembled WGS sequence"/>
</dbReference>
<feature type="domain" description="AB hydrolase-1" evidence="3">
    <location>
        <begin position="43"/>
        <end position="315"/>
    </location>
</feature>
<dbReference type="GO" id="GO:0016787">
    <property type="term" value="F:hydrolase activity"/>
    <property type="evidence" value="ECO:0007669"/>
    <property type="project" value="UniProtKB-KW"/>
</dbReference>
<evidence type="ECO:0000313" key="5">
    <source>
        <dbReference type="Proteomes" id="UP000214365"/>
    </source>
</evidence>
<dbReference type="EMBL" id="LFMY01000010">
    <property type="protein sequence ID" value="OKL57927.1"/>
    <property type="molecule type" value="Genomic_DNA"/>
</dbReference>